<sequence length="172" mass="18378">MISRRALLAIAMAVVALWLFSEWRYSAGEAAMNDVWQSRWIARDAADAEERQLRQEAARTEEQRRADAVAAQEKEANDELEKAKRDAAAAAAESRGLQQQLKTLRAKFSSSGSCSISGAAGAGKAETSITVLSELLGEADAVAGAMAEEADRARVAGAACERIYNSVTKTGD</sequence>
<dbReference type="RefSeq" id="WP_207542208.1">
    <property type="nucleotide sequence ID" value="NZ_JAFNAA010000011.1"/>
</dbReference>
<dbReference type="Pfam" id="PF10721">
    <property type="entry name" value="DUF2514"/>
    <property type="match status" value="1"/>
</dbReference>
<dbReference type="InterPro" id="IPR019659">
    <property type="entry name" value="DUF2514"/>
</dbReference>
<name>A0A8I1W740_PLESH</name>
<accession>A0A8I1W740</accession>
<dbReference type="EMBL" id="JAFNAA010000011">
    <property type="protein sequence ID" value="MBO1108758.1"/>
    <property type="molecule type" value="Genomic_DNA"/>
</dbReference>
<dbReference type="Proteomes" id="UP000664658">
    <property type="component" value="Unassembled WGS sequence"/>
</dbReference>
<evidence type="ECO:0000313" key="2">
    <source>
        <dbReference type="EMBL" id="MBO1108758.1"/>
    </source>
</evidence>
<dbReference type="AlphaFoldDB" id="A0A8I1W740"/>
<feature type="region of interest" description="Disordered" evidence="1">
    <location>
        <begin position="55"/>
        <end position="87"/>
    </location>
</feature>
<evidence type="ECO:0000313" key="3">
    <source>
        <dbReference type="Proteomes" id="UP000664658"/>
    </source>
</evidence>
<evidence type="ECO:0000256" key="1">
    <source>
        <dbReference type="SAM" id="MobiDB-lite"/>
    </source>
</evidence>
<gene>
    <name evidence="2" type="ORF">J2R62_11090</name>
</gene>
<reference evidence="2" key="1">
    <citation type="submission" date="2021-03" db="EMBL/GenBank/DDBJ databases">
        <title>Plesiomonas shigelloides zfcc0051, isolated from zebrafish feces.</title>
        <authorList>
            <person name="Vanderhoek Z."/>
            <person name="Gaulke C."/>
        </authorList>
    </citation>
    <scope>NUCLEOTIDE SEQUENCE</scope>
    <source>
        <strain evidence="2">Zfcc0051</strain>
    </source>
</reference>
<protein>
    <submittedName>
        <fullName evidence="2">DUF2514 family protein</fullName>
    </submittedName>
</protein>
<proteinExistence type="predicted"/>
<organism evidence="2 3">
    <name type="scientific">Plesiomonas shigelloides</name>
    <name type="common">Aeromonas shigelloides</name>
    <dbReference type="NCBI Taxonomy" id="703"/>
    <lineage>
        <taxon>Bacteria</taxon>
        <taxon>Pseudomonadati</taxon>
        <taxon>Pseudomonadota</taxon>
        <taxon>Gammaproteobacteria</taxon>
        <taxon>Enterobacterales</taxon>
        <taxon>Enterobacteriaceae</taxon>
        <taxon>Plesiomonas</taxon>
    </lineage>
</organism>
<comment type="caution">
    <text evidence="2">The sequence shown here is derived from an EMBL/GenBank/DDBJ whole genome shotgun (WGS) entry which is preliminary data.</text>
</comment>